<comment type="caution">
    <text evidence="4">The sequence shown here is derived from an EMBL/GenBank/DDBJ whole genome shotgun (WGS) entry which is preliminary data.</text>
</comment>
<dbReference type="Gene3D" id="3.40.50.2300">
    <property type="match status" value="1"/>
</dbReference>
<dbReference type="Pfam" id="PF04397">
    <property type="entry name" value="LytTR"/>
    <property type="match status" value="1"/>
</dbReference>
<dbReference type="InterPro" id="IPR011006">
    <property type="entry name" value="CheY-like_superfamily"/>
</dbReference>
<accession>A0A9X2SZ71</accession>
<dbReference type="InterPro" id="IPR001789">
    <property type="entry name" value="Sig_transdc_resp-reg_receiver"/>
</dbReference>
<dbReference type="PROSITE" id="PS50110">
    <property type="entry name" value="RESPONSE_REGULATORY"/>
    <property type="match status" value="1"/>
</dbReference>
<dbReference type="Proteomes" id="UP001142175">
    <property type="component" value="Unassembled WGS sequence"/>
</dbReference>
<reference evidence="4" key="1">
    <citation type="submission" date="2022-08" db="EMBL/GenBank/DDBJ databases">
        <authorList>
            <person name="Zhang D."/>
        </authorList>
    </citation>
    <scope>NUCLEOTIDE SEQUENCE</scope>
    <source>
        <strain evidence="4">XJ19-11</strain>
    </source>
</reference>
<dbReference type="InterPro" id="IPR007492">
    <property type="entry name" value="LytTR_DNA-bd_dom"/>
</dbReference>
<feature type="domain" description="Response regulatory" evidence="2">
    <location>
        <begin position="6"/>
        <end position="119"/>
    </location>
</feature>
<dbReference type="PANTHER" id="PTHR37299:SF1">
    <property type="entry name" value="STAGE 0 SPORULATION PROTEIN A HOMOLOG"/>
    <property type="match status" value="1"/>
</dbReference>
<dbReference type="SMART" id="SM00850">
    <property type="entry name" value="LytTR"/>
    <property type="match status" value="1"/>
</dbReference>
<keyword evidence="5" id="KW-1185">Reference proteome</keyword>
<name>A0A9X2SZ71_9BACT</name>
<dbReference type="Pfam" id="PF00072">
    <property type="entry name" value="Response_reg"/>
    <property type="match status" value="1"/>
</dbReference>
<dbReference type="Gene3D" id="2.40.50.1020">
    <property type="entry name" value="LytTr DNA-binding domain"/>
    <property type="match status" value="1"/>
</dbReference>
<protein>
    <submittedName>
        <fullName evidence="4">LytTR family DNA-binding domain-containing protein</fullName>
    </submittedName>
</protein>
<keyword evidence="1" id="KW-0597">Phosphoprotein</keyword>
<dbReference type="AlphaFoldDB" id="A0A9X2SZ71"/>
<evidence type="ECO:0000256" key="1">
    <source>
        <dbReference type="PROSITE-ProRule" id="PRU00169"/>
    </source>
</evidence>
<evidence type="ECO:0000259" key="3">
    <source>
        <dbReference type="PROSITE" id="PS50930"/>
    </source>
</evidence>
<dbReference type="EMBL" id="JANSUY010000001">
    <property type="protein sequence ID" value="MCR9013596.1"/>
    <property type="molecule type" value="Genomic_DNA"/>
</dbReference>
<evidence type="ECO:0000313" key="5">
    <source>
        <dbReference type="Proteomes" id="UP001142175"/>
    </source>
</evidence>
<feature type="modified residue" description="4-aspartylphosphate" evidence="1">
    <location>
        <position position="59"/>
    </location>
</feature>
<dbReference type="InterPro" id="IPR046947">
    <property type="entry name" value="LytR-like"/>
</dbReference>
<dbReference type="GO" id="GO:0000156">
    <property type="term" value="F:phosphorelay response regulator activity"/>
    <property type="evidence" value="ECO:0007669"/>
    <property type="project" value="InterPro"/>
</dbReference>
<proteinExistence type="predicted"/>
<evidence type="ECO:0000313" key="4">
    <source>
        <dbReference type="EMBL" id="MCR9013596.1"/>
    </source>
</evidence>
<dbReference type="PROSITE" id="PS50930">
    <property type="entry name" value="HTH_LYTTR"/>
    <property type="match status" value="1"/>
</dbReference>
<dbReference type="GO" id="GO:0003677">
    <property type="term" value="F:DNA binding"/>
    <property type="evidence" value="ECO:0007669"/>
    <property type="project" value="UniProtKB-KW"/>
</dbReference>
<dbReference type="PANTHER" id="PTHR37299">
    <property type="entry name" value="TRANSCRIPTIONAL REGULATOR-RELATED"/>
    <property type="match status" value="1"/>
</dbReference>
<organism evidence="4 5">
    <name type="scientific">Aquiflexum gelatinilyticum</name>
    <dbReference type="NCBI Taxonomy" id="2961943"/>
    <lineage>
        <taxon>Bacteria</taxon>
        <taxon>Pseudomonadati</taxon>
        <taxon>Bacteroidota</taxon>
        <taxon>Cytophagia</taxon>
        <taxon>Cytophagales</taxon>
        <taxon>Cyclobacteriaceae</taxon>
        <taxon>Aquiflexum</taxon>
    </lineage>
</organism>
<gene>
    <name evidence="4" type="ORF">NU887_01050</name>
</gene>
<feature type="domain" description="HTH LytTR-type" evidence="3">
    <location>
        <begin position="150"/>
        <end position="257"/>
    </location>
</feature>
<dbReference type="SUPFAM" id="SSF52172">
    <property type="entry name" value="CheY-like"/>
    <property type="match status" value="1"/>
</dbReference>
<dbReference type="RefSeq" id="WP_258421496.1">
    <property type="nucleotide sequence ID" value="NZ_JANSUY010000001.1"/>
</dbReference>
<dbReference type="SMART" id="SM00448">
    <property type="entry name" value="REC"/>
    <property type="match status" value="1"/>
</dbReference>
<evidence type="ECO:0000259" key="2">
    <source>
        <dbReference type="PROSITE" id="PS50110"/>
    </source>
</evidence>
<keyword evidence="4" id="KW-0238">DNA-binding</keyword>
<sequence length="257" mass="30478">MNLIIKILIVEDEDIAVKRLLKELEKLPIRFEVIGAVNSVQGFLDWMRTRQEADLIFMDIHLTDGLSFEIFKHVEVSIPVIFTTAFDEYALQAFKVKGLDYILKPIDPTELEKAINNYLASYKDYNRQNYMHQLITLAREFRPESYRSSFLVDFKQKMHLVDVYDVAFIYVKERGLFLRKKDQKEYVIDFFLDELEKQLDPAMFFRANRQYLVARSAIEEIEPYFTGRLLLKVHPEPPSPIIISKEKASEFKRWADY</sequence>